<dbReference type="VEuPathDB" id="FungiDB:PPTG_22095"/>
<proteinExistence type="predicted"/>
<dbReference type="RefSeq" id="XP_008899950.1">
    <property type="nucleotide sequence ID" value="XM_008901702.1"/>
</dbReference>
<protein>
    <submittedName>
        <fullName evidence="1">Uncharacterized protein</fullName>
    </submittedName>
</protein>
<reference evidence="1 2" key="2">
    <citation type="submission" date="2013-11" db="EMBL/GenBank/DDBJ databases">
        <title>The Genome Sequence of Phytophthora parasitica INRA-310.</title>
        <authorList>
            <consortium name="The Broad Institute Genomics Platform"/>
            <person name="Russ C."/>
            <person name="Tyler B."/>
            <person name="Panabieres F."/>
            <person name="Shan W."/>
            <person name="Tripathy S."/>
            <person name="Grunwald N."/>
            <person name="Machado M."/>
            <person name="Johnson C.S."/>
            <person name="Arredondo F."/>
            <person name="Hong C."/>
            <person name="Coffey M."/>
            <person name="Young S.K."/>
            <person name="Zeng Q."/>
            <person name="Gargeya S."/>
            <person name="Fitzgerald M."/>
            <person name="Abouelleil A."/>
            <person name="Alvarado L."/>
            <person name="Chapman S.B."/>
            <person name="Gainer-Dewar J."/>
            <person name="Goldberg J."/>
            <person name="Griggs A."/>
            <person name="Gujja S."/>
            <person name="Hansen M."/>
            <person name="Howarth C."/>
            <person name="Imamovic A."/>
            <person name="Ireland A."/>
            <person name="Larimer J."/>
            <person name="McCowan C."/>
            <person name="Murphy C."/>
            <person name="Pearson M."/>
            <person name="Poon T.W."/>
            <person name="Priest M."/>
            <person name="Roberts A."/>
            <person name="Saif S."/>
            <person name="Shea T."/>
            <person name="Sykes S."/>
            <person name="Wortman J."/>
            <person name="Nusbaum C."/>
            <person name="Birren B."/>
        </authorList>
    </citation>
    <scope>NUCLEOTIDE SEQUENCE [LARGE SCALE GENOMIC DNA]</scope>
    <source>
        <strain evidence="1 2">INRA-310</strain>
    </source>
</reference>
<evidence type="ECO:0000313" key="1">
    <source>
        <dbReference type="EMBL" id="ETN15227.1"/>
    </source>
</evidence>
<accession>W2QPV7</accession>
<organism evidence="1 2">
    <name type="scientific">Phytophthora nicotianae (strain INRA-310)</name>
    <name type="common">Phytophthora parasitica</name>
    <dbReference type="NCBI Taxonomy" id="761204"/>
    <lineage>
        <taxon>Eukaryota</taxon>
        <taxon>Sar</taxon>
        <taxon>Stramenopiles</taxon>
        <taxon>Oomycota</taxon>
        <taxon>Peronosporomycetes</taxon>
        <taxon>Peronosporales</taxon>
        <taxon>Peronosporaceae</taxon>
        <taxon>Phytophthora</taxon>
    </lineage>
</organism>
<reference evidence="2" key="1">
    <citation type="submission" date="2011-12" db="EMBL/GenBank/DDBJ databases">
        <authorList>
            <consortium name="The Broad Institute Genome Sequencing Platform"/>
            <person name="Russ C."/>
            <person name="Tyler B."/>
            <person name="Panabieres F."/>
            <person name="Shan W."/>
            <person name="Tripathy S."/>
            <person name="Grunwald N."/>
            <person name="Machado M."/>
            <person name="Young S.K."/>
            <person name="Zeng Q."/>
            <person name="Gargeya S."/>
            <person name="Fitzgerald M."/>
            <person name="Haas B."/>
            <person name="Abouelleil A."/>
            <person name="Alvarado L."/>
            <person name="Arachchi H.M."/>
            <person name="Berlin A."/>
            <person name="Chapman S.B."/>
            <person name="Gearin G."/>
            <person name="Goldberg J."/>
            <person name="Griggs A."/>
            <person name="Gujja S."/>
            <person name="Hansen M."/>
            <person name="Heiman D."/>
            <person name="Howarth C."/>
            <person name="Larimer J."/>
            <person name="Lui A."/>
            <person name="MacDonald P.J.P."/>
            <person name="McCowen C."/>
            <person name="Montmayeur A."/>
            <person name="Murphy C."/>
            <person name="Neiman D."/>
            <person name="Pearson M."/>
            <person name="Priest M."/>
            <person name="Roberts A."/>
            <person name="Saif S."/>
            <person name="Shea T."/>
            <person name="Sisk P."/>
            <person name="Stolte C."/>
            <person name="Sykes S."/>
            <person name="Wortman J."/>
            <person name="Nusbaum C."/>
            <person name="Birren B."/>
        </authorList>
    </citation>
    <scope>NUCLEOTIDE SEQUENCE [LARGE SCALE GENOMIC DNA]</scope>
    <source>
        <strain evidence="2">INRA-310</strain>
    </source>
</reference>
<dbReference type="AlphaFoldDB" id="W2QPV7"/>
<dbReference type="EMBL" id="KI669571">
    <property type="protein sequence ID" value="ETN15227.1"/>
    <property type="molecule type" value="Genomic_DNA"/>
</dbReference>
<name>W2QPV7_PHYN3</name>
<sequence length="47" mass="5335">MIRDLVLNILTSCTRRYGQDLALPVTTEEFKPGGPINHHDYQAAICY</sequence>
<evidence type="ECO:0000313" key="2">
    <source>
        <dbReference type="Proteomes" id="UP000018817"/>
    </source>
</evidence>
<gene>
    <name evidence="1" type="ORF">PPTG_22095</name>
</gene>
<dbReference type="GeneID" id="20190694"/>
<dbReference type="Proteomes" id="UP000018817">
    <property type="component" value="Unassembled WGS sequence"/>
</dbReference>